<keyword evidence="3" id="KW-0539">Nucleus</keyword>
<evidence type="ECO:0000256" key="2">
    <source>
        <dbReference type="ARBA" id="ARBA00023163"/>
    </source>
</evidence>
<sequence>MAERSVRKRSASRRYLDYQNLDDSEFADEFPSKSPASTSPTKKKRVLATKAKHPKKGAAMKIEKSDSRGSSDRENEIITKNKAKRKPAYSIDYIDELAGQEIRCSLCEDFMTTNPQEAKEHLRLRHYYIARMNSKLPLSIKELRSALLLASKDENVVFECRCGRTTRWRQTYGDHLLKCQQHGYDLLIDDSCSKEIQEDRANEPIVIEGKQKRKSAIKAATTFSQFVEDEIDPRAKHDDDKREPVAKSKGEDDDFKVSEGESSDPDEEYDHELDADDYEPAEKTKSQSTQKVLEPLFNEFQGKYRDPIPVPIPDEEKTRWKTALHKYGRIKCLECGVSYTTSLGMDYHYQRCNKVEYGYKCLKCGLCFTRSCHKLLFGHLSSCYEMTSRYFDVSGRGRAKVAKNHVLSKNDYTEFVRRHYLGSERQGQTVFPDWRYQTKMWPKKSQEDCEGYLSLMKTSPKLKIGGNEERILERFEVWHNPQSKHNTLYVGGAVWCIKWVPMFEECDIQYFMTVSHSKGEEPVLMRRTAASKSLSKGCLTLWSCDRGGDNIENCYTICHDWGFVPQIEFCPSRSSTENRLCLLAATSEAGFVRILALPRPAGSSDQLFYLNPDPVAILEPPDLSSGSCCLAWDPMRDHLNLLVGYANGSVDLFTLKQRTLLLTEDDAFEASKHVGDHGMSVTAVQWQMIEERRIVVSAALDPDVIVWDVDQGVILGKYSRSMSRDMKVLQFLPSIVVSFEESVAVNSCVVVFESGAYKRAETTVVLHTAATAYRLDINHWRHMLVTADSAGTVTMSWLTNSNKLHNFKSRNHHVVLYEVKQRLAPGVDTLTEEVAHSVGTLEFKDHAPSWDKPIQNGARLSAPSRLEYPLNAVLSVAFNPNWGTDHLVASGLRCGIVRLSKVKYKPL</sequence>
<feature type="compositionally biased region" description="Basic and acidic residues" evidence="4">
    <location>
        <begin position="61"/>
        <end position="79"/>
    </location>
</feature>
<feature type="compositionally biased region" description="Basic and acidic residues" evidence="4">
    <location>
        <begin position="232"/>
        <end position="259"/>
    </location>
</feature>
<reference evidence="6" key="1">
    <citation type="submission" date="2025-08" db="UniProtKB">
        <authorList>
            <consortium name="RefSeq"/>
        </authorList>
    </citation>
    <scope>IDENTIFICATION</scope>
</reference>
<accession>A0AAJ6QQZ2</accession>
<dbReference type="InterPro" id="IPR036322">
    <property type="entry name" value="WD40_repeat_dom_sf"/>
</dbReference>
<dbReference type="PANTHER" id="PTHR15052">
    <property type="entry name" value="RNA POLYMERASE III TRANSCRIPTION INITIATION FACTOR COMPLEX SUBUNIT"/>
    <property type="match status" value="1"/>
</dbReference>
<keyword evidence="2" id="KW-0804">Transcription</keyword>
<dbReference type="Gene3D" id="2.130.10.10">
    <property type="entry name" value="YVTN repeat-like/Quinoprotein amine dehydrogenase"/>
    <property type="match status" value="1"/>
</dbReference>
<evidence type="ECO:0000256" key="3">
    <source>
        <dbReference type="ARBA" id="ARBA00023242"/>
    </source>
</evidence>
<dbReference type="GO" id="GO:0000127">
    <property type="term" value="C:transcription factor TFIIIC complex"/>
    <property type="evidence" value="ECO:0007669"/>
    <property type="project" value="TreeGrafter"/>
</dbReference>
<dbReference type="InterPro" id="IPR015943">
    <property type="entry name" value="WD40/YVTN_repeat-like_dom_sf"/>
</dbReference>
<dbReference type="RefSeq" id="XP_003741099.2">
    <property type="nucleotide sequence ID" value="XM_003741051.2"/>
</dbReference>
<name>A0AAJ6QQZ2_9ACAR</name>
<dbReference type="GO" id="GO:0006383">
    <property type="term" value="P:transcription by RNA polymerase III"/>
    <property type="evidence" value="ECO:0007669"/>
    <property type="project" value="TreeGrafter"/>
</dbReference>
<feature type="compositionally biased region" description="Basic residues" evidence="4">
    <location>
        <begin position="41"/>
        <end position="58"/>
    </location>
</feature>
<dbReference type="GO" id="GO:0005634">
    <property type="term" value="C:nucleus"/>
    <property type="evidence" value="ECO:0007669"/>
    <property type="project" value="UniProtKB-SubCell"/>
</dbReference>
<feature type="region of interest" description="Disordered" evidence="4">
    <location>
        <begin position="25"/>
        <end position="79"/>
    </location>
</feature>
<evidence type="ECO:0000313" key="5">
    <source>
        <dbReference type="Proteomes" id="UP000694867"/>
    </source>
</evidence>
<dbReference type="Proteomes" id="UP000694867">
    <property type="component" value="Unplaced"/>
</dbReference>
<feature type="compositionally biased region" description="Acidic residues" evidence="4">
    <location>
        <begin position="261"/>
        <end position="271"/>
    </location>
</feature>
<dbReference type="KEGG" id="goe:100897624"/>
<dbReference type="InterPro" id="IPR052416">
    <property type="entry name" value="GTF3C_component"/>
</dbReference>
<keyword evidence="5" id="KW-1185">Reference proteome</keyword>
<feature type="region of interest" description="Disordered" evidence="4">
    <location>
        <begin position="228"/>
        <end position="271"/>
    </location>
</feature>
<organism evidence="5 6">
    <name type="scientific">Galendromus occidentalis</name>
    <name type="common">western predatory mite</name>
    <dbReference type="NCBI Taxonomy" id="34638"/>
    <lineage>
        <taxon>Eukaryota</taxon>
        <taxon>Metazoa</taxon>
        <taxon>Ecdysozoa</taxon>
        <taxon>Arthropoda</taxon>
        <taxon>Chelicerata</taxon>
        <taxon>Arachnida</taxon>
        <taxon>Acari</taxon>
        <taxon>Parasitiformes</taxon>
        <taxon>Mesostigmata</taxon>
        <taxon>Gamasina</taxon>
        <taxon>Phytoseioidea</taxon>
        <taxon>Phytoseiidae</taxon>
        <taxon>Typhlodrominae</taxon>
        <taxon>Galendromus</taxon>
    </lineage>
</organism>
<dbReference type="AlphaFoldDB" id="A0AAJ6QQZ2"/>
<dbReference type="SUPFAM" id="SSF50978">
    <property type="entry name" value="WD40 repeat-like"/>
    <property type="match status" value="1"/>
</dbReference>
<protein>
    <submittedName>
        <fullName evidence="6">General transcription factor 3C polypeptide 2</fullName>
    </submittedName>
</protein>
<comment type="subcellular location">
    <subcellularLocation>
        <location evidence="1">Nucleus</location>
    </subcellularLocation>
</comment>
<dbReference type="PANTHER" id="PTHR15052:SF2">
    <property type="entry name" value="GENERAL TRANSCRIPTION FACTOR 3C POLYPEPTIDE 2"/>
    <property type="match status" value="1"/>
</dbReference>
<evidence type="ECO:0000256" key="4">
    <source>
        <dbReference type="SAM" id="MobiDB-lite"/>
    </source>
</evidence>
<gene>
    <name evidence="6" type="primary">LOC100897624</name>
</gene>
<evidence type="ECO:0000256" key="1">
    <source>
        <dbReference type="ARBA" id="ARBA00004123"/>
    </source>
</evidence>
<proteinExistence type="predicted"/>
<dbReference type="Gene3D" id="3.30.160.60">
    <property type="entry name" value="Classic Zinc Finger"/>
    <property type="match status" value="1"/>
</dbReference>
<evidence type="ECO:0000313" key="6">
    <source>
        <dbReference type="RefSeq" id="XP_003741099.2"/>
    </source>
</evidence>
<dbReference type="InterPro" id="IPR019775">
    <property type="entry name" value="WD40_repeat_CS"/>
</dbReference>
<dbReference type="GeneID" id="100897624"/>
<dbReference type="PROSITE" id="PS00678">
    <property type="entry name" value="WD_REPEATS_1"/>
    <property type="match status" value="1"/>
</dbReference>